<dbReference type="AlphaFoldDB" id="A0AAC9HVH3"/>
<dbReference type="KEGG" id="ahm:TL08_26505"/>
<dbReference type="InterPro" id="IPR007278">
    <property type="entry name" value="DUF397"/>
</dbReference>
<evidence type="ECO:0000313" key="3">
    <source>
        <dbReference type="EMBL" id="AOS66070.1"/>
    </source>
</evidence>
<sequence length="66" mass="7083">MTVPKNSLWGWRKTARSGPEGNCVELGQAPGLVGIRDTKNRDGGTLVVDRELFGAFLAAVKTNRLG</sequence>
<dbReference type="RefSeq" id="WP_069852925.1">
    <property type="nucleotide sequence ID" value="NZ_CP014859.1"/>
</dbReference>
<evidence type="ECO:0000259" key="2">
    <source>
        <dbReference type="Pfam" id="PF04149"/>
    </source>
</evidence>
<feature type="domain" description="DUF397" evidence="2">
    <location>
        <begin position="10"/>
        <end position="61"/>
    </location>
</feature>
<evidence type="ECO:0000256" key="1">
    <source>
        <dbReference type="SAM" id="MobiDB-lite"/>
    </source>
</evidence>
<gene>
    <name evidence="3" type="ORF">TL08_26505</name>
</gene>
<organism evidence="3 4">
    <name type="scientific">Actinoalloteichus hymeniacidonis</name>
    <dbReference type="NCBI Taxonomy" id="340345"/>
    <lineage>
        <taxon>Bacteria</taxon>
        <taxon>Bacillati</taxon>
        <taxon>Actinomycetota</taxon>
        <taxon>Actinomycetes</taxon>
        <taxon>Pseudonocardiales</taxon>
        <taxon>Pseudonocardiaceae</taxon>
        <taxon>Actinoalloteichus</taxon>
    </lineage>
</organism>
<keyword evidence="4" id="KW-1185">Reference proteome</keyword>
<name>A0AAC9HVH3_9PSEU</name>
<dbReference type="EMBL" id="CP014859">
    <property type="protein sequence ID" value="AOS66070.1"/>
    <property type="molecule type" value="Genomic_DNA"/>
</dbReference>
<dbReference type="Pfam" id="PF04149">
    <property type="entry name" value="DUF397"/>
    <property type="match status" value="1"/>
</dbReference>
<evidence type="ECO:0000313" key="4">
    <source>
        <dbReference type="Proteomes" id="UP000095210"/>
    </source>
</evidence>
<feature type="region of interest" description="Disordered" evidence="1">
    <location>
        <begin position="1"/>
        <end position="23"/>
    </location>
</feature>
<reference evidence="4" key="1">
    <citation type="submission" date="2016-03" db="EMBL/GenBank/DDBJ databases">
        <title>Complete genome sequence of the type strain Actinoalloteichus hymeniacidonis DSM 45092.</title>
        <authorList>
            <person name="Schaffert L."/>
            <person name="Albersmeier A."/>
            <person name="Winkler A."/>
            <person name="Kalinowski J."/>
            <person name="Zotchev S."/>
            <person name="Ruckert C."/>
        </authorList>
    </citation>
    <scope>NUCLEOTIDE SEQUENCE [LARGE SCALE GENOMIC DNA]</scope>
    <source>
        <strain evidence="4">HPA177(T) (DSM 45092(T))</strain>
    </source>
</reference>
<proteinExistence type="predicted"/>
<accession>A0AAC9HVH3</accession>
<dbReference type="Proteomes" id="UP000095210">
    <property type="component" value="Chromosome"/>
</dbReference>
<protein>
    <submittedName>
        <fullName evidence="3">DUF397 family protein</fullName>
    </submittedName>
</protein>